<evidence type="ECO:0000313" key="8">
    <source>
        <dbReference type="EMBL" id="OIZ94066.1"/>
    </source>
</evidence>
<accession>A0A1J8NGM3</accession>
<keyword evidence="4 6" id="KW-0694">RNA-binding</keyword>
<dbReference type="PRINTS" id="PR00059">
    <property type="entry name" value="RIBOSOMALL6"/>
</dbReference>
<dbReference type="STRING" id="1225476.A1D18_04140"/>
<keyword evidence="2 4" id="KW-0689">Ribosomal protein</keyword>
<feature type="domain" description="Large ribosomal subunit protein uL6 alpha-beta" evidence="7">
    <location>
        <begin position="15"/>
        <end position="81"/>
    </location>
</feature>
<dbReference type="NCBIfam" id="TIGR03654">
    <property type="entry name" value="L6_bact"/>
    <property type="match status" value="1"/>
</dbReference>
<keyword evidence="4 6" id="KW-0699">rRNA-binding</keyword>
<proteinExistence type="inferred from homology"/>
<dbReference type="GO" id="GO:0022625">
    <property type="term" value="C:cytosolic large ribosomal subunit"/>
    <property type="evidence" value="ECO:0007669"/>
    <property type="project" value="UniProtKB-UniRule"/>
</dbReference>
<dbReference type="AlphaFoldDB" id="A0A1J8NGM3"/>
<dbReference type="FunFam" id="3.90.930.12:FF:000001">
    <property type="entry name" value="50S ribosomal protein L6"/>
    <property type="match status" value="1"/>
</dbReference>
<evidence type="ECO:0000256" key="4">
    <source>
        <dbReference type="HAMAP-Rule" id="MF_01365"/>
    </source>
</evidence>
<name>A0A1J8NGM3_9COXI</name>
<comment type="subunit">
    <text evidence="4">Part of the 50S ribosomal subunit.</text>
</comment>
<dbReference type="InterPro" id="IPR020040">
    <property type="entry name" value="Ribosomal_uL6_a/b-dom"/>
</dbReference>
<sequence length="176" mass="19156">MSRVAKNPINFGDAQVTLDGEILVVKGSKGVLNLKLTKQVSIEIKDKSLQVTPRDSSTAADALAGTTRANIANAIVGVVDGFKKVLQLVGVGYRANVQGKKINLTLGFSHPRDYEIPEGIIITTPTPTEIVIQGFNKQLVGQVAAEIRQYRPPESYKGKGVRYANERIKLKETKKK</sequence>
<evidence type="ECO:0000256" key="2">
    <source>
        <dbReference type="ARBA" id="ARBA00022980"/>
    </source>
</evidence>
<evidence type="ECO:0000256" key="1">
    <source>
        <dbReference type="ARBA" id="ARBA00009356"/>
    </source>
</evidence>
<dbReference type="OrthoDB" id="9805007at2"/>
<feature type="domain" description="Large ribosomal subunit protein uL6 alpha-beta" evidence="7">
    <location>
        <begin position="89"/>
        <end position="163"/>
    </location>
</feature>
<dbReference type="Gene3D" id="3.90.930.12">
    <property type="entry name" value="Ribosomal protein L6, alpha-beta domain"/>
    <property type="match status" value="2"/>
</dbReference>
<evidence type="ECO:0000259" key="7">
    <source>
        <dbReference type="Pfam" id="PF00347"/>
    </source>
</evidence>
<protein>
    <recommendedName>
        <fullName evidence="4">Large ribosomal subunit protein uL6</fullName>
    </recommendedName>
</protein>
<comment type="function">
    <text evidence="4 6">This protein binds to the 23S rRNA, and is important in its secondary structure. It is located near the subunit interface in the base of the L7/L12 stalk, and near the tRNA binding site of the peptidyltransferase center.</text>
</comment>
<evidence type="ECO:0000256" key="6">
    <source>
        <dbReference type="RuleBase" id="RU003870"/>
    </source>
</evidence>
<dbReference type="PIRSF" id="PIRSF002162">
    <property type="entry name" value="Ribosomal_L6"/>
    <property type="match status" value="1"/>
</dbReference>
<dbReference type="InterPro" id="IPR000702">
    <property type="entry name" value="Ribosomal_uL6-like"/>
</dbReference>
<organism evidence="8 9">
    <name type="scientific">Candidatus Rickettsiella isopodorum</name>
    <dbReference type="NCBI Taxonomy" id="1225476"/>
    <lineage>
        <taxon>Bacteria</taxon>
        <taxon>Pseudomonadati</taxon>
        <taxon>Pseudomonadota</taxon>
        <taxon>Gammaproteobacteria</taxon>
        <taxon>Legionellales</taxon>
        <taxon>Coxiellaceae</taxon>
        <taxon>Rickettsiella</taxon>
    </lineage>
</organism>
<dbReference type="RefSeq" id="WP_071662560.1">
    <property type="nucleotide sequence ID" value="NZ_LUKY01000033.1"/>
</dbReference>
<dbReference type="EMBL" id="LUKY01000033">
    <property type="protein sequence ID" value="OIZ94066.1"/>
    <property type="molecule type" value="Genomic_DNA"/>
</dbReference>
<evidence type="ECO:0000256" key="3">
    <source>
        <dbReference type="ARBA" id="ARBA00023274"/>
    </source>
</evidence>
<dbReference type="SUPFAM" id="SSF56053">
    <property type="entry name" value="Ribosomal protein L6"/>
    <property type="match status" value="2"/>
</dbReference>
<evidence type="ECO:0000313" key="9">
    <source>
        <dbReference type="Proteomes" id="UP000183924"/>
    </source>
</evidence>
<gene>
    <name evidence="4" type="primary">rplF</name>
    <name evidence="8" type="ORF">A1D18_04140</name>
</gene>
<keyword evidence="9" id="KW-1185">Reference proteome</keyword>
<dbReference type="InterPro" id="IPR002358">
    <property type="entry name" value="Ribosomal_uL6_CS"/>
</dbReference>
<dbReference type="PROSITE" id="PS00525">
    <property type="entry name" value="RIBOSOMAL_L6_1"/>
    <property type="match status" value="1"/>
</dbReference>
<comment type="similarity">
    <text evidence="1 4 5">Belongs to the universal ribosomal protein uL6 family.</text>
</comment>
<dbReference type="Proteomes" id="UP000183924">
    <property type="component" value="Unassembled WGS sequence"/>
</dbReference>
<dbReference type="Pfam" id="PF00347">
    <property type="entry name" value="Ribosomal_L6"/>
    <property type="match status" value="2"/>
</dbReference>
<evidence type="ECO:0000256" key="5">
    <source>
        <dbReference type="RuleBase" id="RU003869"/>
    </source>
</evidence>
<dbReference type="InterPro" id="IPR036789">
    <property type="entry name" value="Ribosomal_uL6-like_a/b-dom_sf"/>
</dbReference>
<dbReference type="PANTHER" id="PTHR11655">
    <property type="entry name" value="60S/50S RIBOSOMAL PROTEIN L6/L9"/>
    <property type="match status" value="1"/>
</dbReference>
<dbReference type="InterPro" id="IPR019906">
    <property type="entry name" value="Ribosomal_uL6_bac-type"/>
</dbReference>
<dbReference type="GO" id="GO:0002181">
    <property type="term" value="P:cytoplasmic translation"/>
    <property type="evidence" value="ECO:0007669"/>
    <property type="project" value="TreeGrafter"/>
</dbReference>
<comment type="caution">
    <text evidence="8">The sequence shown here is derived from an EMBL/GenBank/DDBJ whole genome shotgun (WGS) entry which is preliminary data.</text>
</comment>
<reference evidence="8 9" key="1">
    <citation type="submission" date="2016-03" db="EMBL/GenBank/DDBJ databases">
        <title>Comparative genomics of Rickettsiella.</title>
        <authorList>
            <person name="Chandler C."/>
            <person name="Wang Y."/>
        </authorList>
    </citation>
    <scope>NUCLEOTIDE SEQUENCE [LARGE SCALE GENOMIC DNA]</scope>
    <source>
        <strain evidence="8 9">RCFS May 2013</strain>
    </source>
</reference>
<keyword evidence="3 4" id="KW-0687">Ribonucleoprotein</keyword>
<dbReference type="GO" id="GO:0019843">
    <property type="term" value="F:rRNA binding"/>
    <property type="evidence" value="ECO:0007669"/>
    <property type="project" value="UniProtKB-UniRule"/>
</dbReference>
<dbReference type="PANTHER" id="PTHR11655:SF14">
    <property type="entry name" value="LARGE RIBOSOMAL SUBUNIT PROTEIN UL6M"/>
    <property type="match status" value="1"/>
</dbReference>
<dbReference type="HAMAP" id="MF_01365_B">
    <property type="entry name" value="Ribosomal_uL6_B"/>
    <property type="match status" value="1"/>
</dbReference>
<dbReference type="GO" id="GO:0003735">
    <property type="term" value="F:structural constituent of ribosome"/>
    <property type="evidence" value="ECO:0007669"/>
    <property type="project" value="UniProtKB-UniRule"/>
</dbReference>